<dbReference type="Proteomes" id="UP000887566">
    <property type="component" value="Unplaced"/>
</dbReference>
<accession>A0A914XDM1</accession>
<evidence type="ECO:0000256" key="1">
    <source>
        <dbReference type="SAM" id="MobiDB-lite"/>
    </source>
</evidence>
<feature type="compositionally biased region" description="Low complexity" evidence="1">
    <location>
        <begin position="114"/>
        <end position="124"/>
    </location>
</feature>
<keyword evidence="2" id="KW-1185">Reference proteome</keyword>
<name>A0A914XDM1_9BILA</name>
<protein>
    <submittedName>
        <fullName evidence="3">Uncharacterized protein</fullName>
    </submittedName>
</protein>
<evidence type="ECO:0000313" key="3">
    <source>
        <dbReference type="WBParaSite" id="PSAMB.scaffold7size148684.g119.t1"/>
    </source>
</evidence>
<organism evidence="2 3">
    <name type="scientific">Plectus sambesii</name>
    <dbReference type="NCBI Taxonomy" id="2011161"/>
    <lineage>
        <taxon>Eukaryota</taxon>
        <taxon>Metazoa</taxon>
        <taxon>Ecdysozoa</taxon>
        <taxon>Nematoda</taxon>
        <taxon>Chromadorea</taxon>
        <taxon>Plectida</taxon>
        <taxon>Plectina</taxon>
        <taxon>Plectoidea</taxon>
        <taxon>Plectidae</taxon>
        <taxon>Plectus</taxon>
    </lineage>
</organism>
<evidence type="ECO:0000313" key="2">
    <source>
        <dbReference type="Proteomes" id="UP000887566"/>
    </source>
</evidence>
<dbReference type="WBParaSite" id="PSAMB.scaffold7size148684.g119.t1">
    <property type="protein sequence ID" value="PSAMB.scaffold7size148684.g119.t1"/>
    <property type="gene ID" value="PSAMB.scaffold7size148684.g119"/>
</dbReference>
<proteinExistence type="predicted"/>
<sequence>MENGQSEFLQKYYDRQRKITIIRAVATNKCLVLRNPTDLSTEGRAIRISSKSYSHQLAVEMFGRENIENICEDMPVHEADFIEDAYFREKRAAANDTAAAAPVKPSETAKTPKDSAPSSASKSDVVFSSAEIPPEIEGTNQCQDQFLVDCGANNAGVYDCVTGPSAVYRANTKCTGATQFIFSLKPRCSEFEDTKNARFIKCLQHFIFRKHFNAPDAPVVAGGGFQGGGLDTPALN</sequence>
<reference evidence="3" key="1">
    <citation type="submission" date="2022-11" db="UniProtKB">
        <authorList>
            <consortium name="WormBaseParasite"/>
        </authorList>
    </citation>
    <scope>IDENTIFICATION</scope>
</reference>
<dbReference type="AlphaFoldDB" id="A0A914XDM1"/>
<feature type="region of interest" description="Disordered" evidence="1">
    <location>
        <begin position="97"/>
        <end position="124"/>
    </location>
</feature>